<evidence type="ECO:0000256" key="3">
    <source>
        <dbReference type="ARBA" id="ARBA00022473"/>
    </source>
</evidence>
<proteinExistence type="inferred from homology"/>
<organism evidence="10 11">
    <name type="scientific">Erpetoichthys calabaricus</name>
    <name type="common">Rope fish</name>
    <name type="synonym">Calamoichthys calabaricus</name>
    <dbReference type="NCBI Taxonomy" id="27687"/>
    <lineage>
        <taxon>Eukaryota</taxon>
        <taxon>Metazoa</taxon>
        <taxon>Chordata</taxon>
        <taxon>Craniata</taxon>
        <taxon>Vertebrata</taxon>
        <taxon>Euteleostomi</taxon>
        <taxon>Actinopterygii</taxon>
        <taxon>Polypteriformes</taxon>
        <taxon>Polypteridae</taxon>
        <taxon>Erpetoichthys</taxon>
    </lineage>
</organism>
<evidence type="ECO:0000313" key="10">
    <source>
        <dbReference type="Ensembl" id="ENSECRP00000007359.1"/>
    </source>
</evidence>
<dbReference type="GO" id="GO:0048019">
    <property type="term" value="F:receptor antagonist activity"/>
    <property type="evidence" value="ECO:0007669"/>
    <property type="project" value="TreeGrafter"/>
</dbReference>
<keyword evidence="4" id="KW-0964">Secreted</keyword>
<keyword evidence="11" id="KW-1185">Reference proteome</keyword>
<keyword evidence="7" id="KW-1015">Disulfide bond</keyword>
<dbReference type="GO" id="GO:0090090">
    <property type="term" value="P:negative regulation of canonical Wnt signaling pathway"/>
    <property type="evidence" value="ECO:0007669"/>
    <property type="project" value="TreeGrafter"/>
</dbReference>
<feature type="domain" description="Dickkopf N-terminal cysteine-rich" evidence="9">
    <location>
        <begin position="134"/>
        <end position="184"/>
    </location>
</feature>
<evidence type="ECO:0000313" key="11">
    <source>
        <dbReference type="Proteomes" id="UP000694620"/>
    </source>
</evidence>
<keyword evidence="6 8" id="KW-0732">Signal</keyword>
<evidence type="ECO:0000259" key="9">
    <source>
        <dbReference type="Pfam" id="PF04706"/>
    </source>
</evidence>
<gene>
    <name evidence="10" type="primary">DKK3</name>
    <name evidence="10" type="synonym">LOC114645969</name>
</gene>
<dbReference type="GO" id="GO:0005615">
    <property type="term" value="C:extracellular space"/>
    <property type="evidence" value="ECO:0007669"/>
    <property type="project" value="TreeGrafter"/>
</dbReference>
<evidence type="ECO:0000256" key="5">
    <source>
        <dbReference type="ARBA" id="ARBA00022687"/>
    </source>
</evidence>
<comment type="similarity">
    <text evidence="2">Belongs to the dickkopf family.</text>
</comment>
<reference evidence="10" key="1">
    <citation type="submission" date="2021-06" db="EMBL/GenBank/DDBJ databases">
        <authorList>
            <consortium name="Wellcome Sanger Institute Data Sharing"/>
        </authorList>
    </citation>
    <scope>NUCLEOTIDE SEQUENCE [LARGE SCALE GENOMIC DNA]</scope>
</reference>
<reference evidence="10" key="2">
    <citation type="submission" date="2025-08" db="UniProtKB">
        <authorList>
            <consortium name="Ensembl"/>
        </authorList>
    </citation>
    <scope>IDENTIFICATION</scope>
</reference>
<dbReference type="GO" id="GO:0016055">
    <property type="term" value="P:Wnt signaling pathway"/>
    <property type="evidence" value="ECO:0007669"/>
    <property type="project" value="UniProtKB-KW"/>
</dbReference>
<dbReference type="CDD" id="cd23274">
    <property type="entry name" value="Dkk3_Cys2"/>
    <property type="match status" value="1"/>
</dbReference>
<keyword evidence="3" id="KW-0217">Developmental protein</keyword>
<feature type="chain" id="PRO_5045468403" evidence="8">
    <location>
        <begin position="19"/>
        <end position="329"/>
    </location>
</feature>
<keyword evidence="5" id="KW-0879">Wnt signaling pathway</keyword>
<dbReference type="AlphaFoldDB" id="A0A8C4RTE3"/>
<dbReference type="InterPro" id="IPR006796">
    <property type="entry name" value="Dickkopf_N"/>
</dbReference>
<evidence type="ECO:0000256" key="6">
    <source>
        <dbReference type="ARBA" id="ARBA00022729"/>
    </source>
</evidence>
<protein>
    <submittedName>
        <fullName evidence="10">Dickkopf WNT signaling pathway inhibitor 3a</fullName>
    </submittedName>
</protein>
<dbReference type="Ensembl" id="ENSECRT00000007479.1">
    <property type="protein sequence ID" value="ENSECRP00000007359.1"/>
    <property type="gene ID" value="ENSECRG00000004912.1"/>
</dbReference>
<dbReference type="PANTHER" id="PTHR12113">
    <property type="entry name" value="DICKKOPF3-LIKE 3"/>
    <property type="match status" value="1"/>
</dbReference>
<dbReference type="InterPro" id="IPR039863">
    <property type="entry name" value="DKK1-4"/>
</dbReference>
<dbReference type="InterPro" id="IPR047300">
    <property type="entry name" value="Dkk3_Cys2"/>
</dbReference>
<comment type="subcellular location">
    <subcellularLocation>
        <location evidence="1">Secreted</location>
    </subcellularLocation>
</comment>
<dbReference type="Pfam" id="PF04706">
    <property type="entry name" value="Dickkopf_N"/>
    <property type="match status" value="1"/>
</dbReference>
<reference evidence="10" key="3">
    <citation type="submission" date="2025-09" db="UniProtKB">
        <authorList>
            <consortium name="Ensembl"/>
        </authorList>
    </citation>
    <scope>IDENTIFICATION</scope>
</reference>
<feature type="signal peptide" evidence="8">
    <location>
        <begin position="1"/>
        <end position="18"/>
    </location>
</feature>
<evidence type="ECO:0000256" key="8">
    <source>
        <dbReference type="SAM" id="SignalP"/>
    </source>
</evidence>
<evidence type="ECO:0000256" key="4">
    <source>
        <dbReference type="ARBA" id="ARBA00022525"/>
    </source>
</evidence>
<sequence length="329" mass="36218">MARAGVPLLLCLLGTVIGAPTTPEQTPGTAWIQEISPNPEATLDDMFREVEELMGDTQHKLKEAAHQMDEEVTERRSGLHLEDLPPNYHNESTTDTKIGNVSVHTIEKIDKVCFWNCIVGVGTLECMHCEECLECIVDEDCGKGNYCQFDLLQASCLPCKTEAVNCTKDSECCEGHLCAWGLCSASAIKGGPGSICEYQNDCSSSLCCAFHKALLFPVCTPLPQEGERCLDPSNPLLDLGSWDLEPEGAQEHCQCMVYCCPEVCLVGYSATSQDENATLQRGINEVEISFIFHPPELLLILELYLGHGSWEGHGRRLQFILMSMSPLLN</sequence>
<dbReference type="GeneTree" id="ENSGT00390000000221"/>
<evidence type="ECO:0000256" key="7">
    <source>
        <dbReference type="ARBA" id="ARBA00023157"/>
    </source>
</evidence>
<evidence type="ECO:0000256" key="1">
    <source>
        <dbReference type="ARBA" id="ARBA00004613"/>
    </source>
</evidence>
<accession>A0A8C4RTE3</accession>
<dbReference type="GO" id="GO:0039706">
    <property type="term" value="F:co-receptor binding"/>
    <property type="evidence" value="ECO:0007669"/>
    <property type="project" value="TreeGrafter"/>
</dbReference>
<evidence type="ECO:0000256" key="2">
    <source>
        <dbReference type="ARBA" id="ARBA00010842"/>
    </source>
</evidence>
<dbReference type="PANTHER" id="PTHR12113:SF8">
    <property type="entry name" value="DICKKOPF-RELATED PROTEIN 3"/>
    <property type="match status" value="1"/>
</dbReference>
<dbReference type="Proteomes" id="UP000694620">
    <property type="component" value="Chromosome 2"/>
</dbReference>
<dbReference type="Gene3D" id="2.10.80.10">
    <property type="entry name" value="Lipase, subunit A"/>
    <property type="match status" value="1"/>
</dbReference>
<name>A0A8C4RTE3_ERPCA</name>